<feature type="domain" description="N-terminal Ras-GEF" evidence="5">
    <location>
        <begin position="272"/>
        <end position="399"/>
    </location>
</feature>
<feature type="compositionally biased region" description="Low complexity" evidence="3">
    <location>
        <begin position="717"/>
        <end position="729"/>
    </location>
</feature>
<feature type="compositionally biased region" description="Polar residues" evidence="3">
    <location>
        <begin position="217"/>
        <end position="227"/>
    </location>
</feature>
<dbReference type="InterPro" id="IPR036964">
    <property type="entry name" value="RASGEF_cat_dom_sf"/>
</dbReference>
<dbReference type="InterPro" id="IPR008937">
    <property type="entry name" value="Ras-like_GEF"/>
</dbReference>
<dbReference type="OrthoDB" id="20825at2759"/>
<evidence type="ECO:0000256" key="3">
    <source>
        <dbReference type="SAM" id="MobiDB-lite"/>
    </source>
</evidence>
<feature type="domain" description="Ras-GEF" evidence="4">
    <location>
        <begin position="439"/>
        <end position="683"/>
    </location>
</feature>
<dbReference type="GO" id="GO:0005085">
    <property type="term" value="F:guanyl-nucleotide exchange factor activity"/>
    <property type="evidence" value="ECO:0007669"/>
    <property type="project" value="UniProtKB-KW"/>
</dbReference>
<protein>
    <submittedName>
        <fullName evidence="6">Uncharacterized protein</fullName>
    </submittedName>
</protein>
<dbReference type="PANTHER" id="PTHR23113:SF356">
    <property type="entry name" value="FI05912P-RELATED"/>
    <property type="match status" value="1"/>
</dbReference>
<dbReference type="GO" id="GO:0005886">
    <property type="term" value="C:plasma membrane"/>
    <property type="evidence" value="ECO:0007669"/>
    <property type="project" value="TreeGrafter"/>
</dbReference>
<gene>
    <name evidence="6" type="ORF">MENT_LOCUS13461</name>
</gene>
<dbReference type="SMART" id="SM00147">
    <property type="entry name" value="RasGEF"/>
    <property type="match status" value="1"/>
</dbReference>
<name>A0A6V7UIH5_MELEN</name>
<evidence type="ECO:0000313" key="6">
    <source>
        <dbReference type="EMBL" id="CAD2159013.1"/>
    </source>
</evidence>
<dbReference type="Gene3D" id="1.20.870.10">
    <property type="entry name" value="Son of sevenless (SoS) protein Chain: S domain 1"/>
    <property type="match status" value="1"/>
</dbReference>
<keyword evidence="1 2" id="KW-0344">Guanine-nucleotide releasing factor</keyword>
<accession>A0A6V7UIH5</accession>
<dbReference type="PANTHER" id="PTHR23113">
    <property type="entry name" value="GUANINE NUCLEOTIDE EXCHANGE FACTOR"/>
    <property type="match status" value="1"/>
</dbReference>
<evidence type="ECO:0000256" key="2">
    <source>
        <dbReference type="PROSITE-ProRule" id="PRU00168"/>
    </source>
</evidence>
<dbReference type="AlphaFoldDB" id="A0A6V7UIH5"/>
<dbReference type="EMBL" id="CAJEWN010000073">
    <property type="protein sequence ID" value="CAD2159013.1"/>
    <property type="molecule type" value="Genomic_DNA"/>
</dbReference>
<feature type="region of interest" description="Disordered" evidence="3">
    <location>
        <begin position="210"/>
        <end position="274"/>
    </location>
</feature>
<comment type="caution">
    <text evidence="6">The sequence shown here is derived from an EMBL/GenBank/DDBJ whole genome shotgun (WGS) entry which is preliminary data.</text>
</comment>
<dbReference type="InterPro" id="IPR023578">
    <property type="entry name" value="Ras_GEF_dom_sf"/>
</dbReference>
<evidence type="ECO:0000259" key="4">
    <source>
        <dbReference type="PROSITE" id="PS50009"/>
    </source>
</evidence>
<organism evidence="6 7">
    <name type="scientific">Meloidogyne enterolobii</name>
    <name type="common">Root-knot nematode worm</name>
    <name type="synonym">Meloidogyne mayaguensis</name>
    <dbReference type="NCBI Taxonomy" id="390850"/>
    <lineage>
        <taxon>Eukaryota</taxon>
        <taxon>Metazoa</taxon>
        <taxon>Ecdysozoa</taxon>
        <taxon>Nematoda</taxon>
        <taxon>Chromadorea</taxon>
        <taxon>Rhabditida</taxon>
        <taxon>Tylenchina</taxon>
        <taxon>Tylenchomorpha</taxon>
        <taxon>Tylenchoidea</taxon>
        <taxon>Meloidogynidae</taxon>
        <taxon>Meloidogyninae</taxon>
        <taxon>Meloidogyne</taxon>
    </lineage>
</organism>
<dbReference type="Pfam" id="PF00617">
    <property type="entry name" value="RasGEF"/>
    <property type="match status" value="1"/>
</dbReference>
<dbReference type="Proteomes" id="UP000580250">
    <property type="component" value="Unassembled WGS sequence"/>
</dbReference>
<dbReference type="InterPro" id="IPR001895">
    <property type="entry name" value="RASGEF_cat_dom"/>
</dbReference>
<evidence type="ECO:0000259" key="5">
    <source>
        <dbReference type="PROSITE" id="PS50212"/>
    </source>
</evidence>
<evidence type="ECO:0000313" key="7">
    <source>
        <dbReference type="Proteomes" id="UP000580250"/>
    </source>
</evidence>
<dbReference type="GO" id="GO:0007265">
    <property type="term" value="P:Ras protein signal transduction"/>
    <property type="evidence" value="ECO:0007669"/>
    <property type="project" value="TreeGrafter"/>
</dbReference>
<dbReference type="InterPro" id="IPR000651">
    <property type="entry name" value="Ras-like_Gua-exchang_fac_N"/>
</dbReference>
<sequence>MPLTQGFTPRPRPKNHQKVLSQKRFFGSIISPSTTTTTKVQSKTERNNKCSTSPLSSSKSIITRSKSCQSTCRLKPVLKNSNSNKPIVDRCWWIESESDIPCIVDDENNLNGLIQQRPHSAMMNEKWRLANNNNNKLSSRMTFSGRSEDVLMSTIGSRSNASTTGTLNSFLLPMTSIYDSSCCSSDSPCSSSSLAIPTLLLFDNQNSPIPSPISIPDPTTNRQNSGVSFDKRGEGEWRRRRSADGTEGLQQNGNSLLSDNEKQQIKGSSPLNGKWPDTQDLNRCLNSLFPSVEQCPTQSQVLTLLLCLRTFISPVEILQKFLQHIMFVQHDNSTNFTKESQRKLFDNVLSFCGYWIHSLPYDFKKPQMRDRLLAVLSLSGTKKDSNAQNLCDELLTELRVSLGRLECYENAIRSLQPKLEEHWERRWETPNGLLALGRSALAVAQQLAHIELERLSMVGLDELVEMLGNAHSLDHLGQQPPPGCIRHYVQWFNQLSQLSASEILSHQHKRHRARCVEFLLEVARECLAIGNFNSLAAIIAGLSAQPVARLRKTWAKVDKSRLEVLQRQLDPSGNFAVYRATLKAAIWIEERSPRANSAVVIPFFGILLRDLFMHYRQCRHPGPGGYLNRMAFDEFGTLMSQLERWKLAECHFSRVAPLIQYLLLSPLLSERSMFLLSYSYEMPDNNADREHLKKFTIKIASEKANENNKNYKKHHQNNNTRNQNGMMNT</sequence>
<feature type="compositionally biased region" description="Polar residues" evidence="3">
    <location>
        <begin position="248"/>
        <end position="258"/>
    </location>
</feature>
<dbReference type="PROSITE" id="PS50212">
    <property type="entry name" value="RASGEF_NTER"/>
    <property type="match status" value="1"/>
</dbReference>
<reference evidence="6 7" key="1">
    <citation type="submission" date="2020-08" db="EMBL/GenBank/DDBJ databases">
        <authorList>
            <person name="Koutsovoulos G."/>
            <person name="Danchin GJ E."/>
        </authorList>
    </citation>
    <scope>NUCLEOTIDE SEQUENCE [LARGE SCALE GENOMIC DNA]</scope>
</reference>
<dbReference type="PROSITE" id="PS50009">
    <property type="entry name" value="RASGEF_CAT"/>
    <property type="match status" value="1"/>
</dbReference>
<proteinExistence type="predicted"/>
<feature type="region of interest" description="Disordered" evidence="3">
    <location>
        <begin position="706"/>
        <end position="729"/>
    </location>
</feature>
<evidence type="ECO:0000256" key="1">
    <source>
        <dbReference type="ARBA" id="ARBA00022658"/>
    </source>
</evidence>
<feature type="region of interest" description="Disordered" evidence="3">
    <location>
        <begin position="34"/>
        <end position="57"/>
    </location>
</feature>
<dbReference type="Gene3D" id="1.10.840.10">
    <property type="entry name" value="Ras guanine-nucleotide exchange factors catalytic domain"/>
    <property type="match status" value="1"/>
</dbReference>
<dbReference type="SUPFAM" id="SSF48366">
    <property type="entry name" value="Ras GEF"/>
    <property type="match status" value="1"/>
</dbReference>